<proteinExistence type="predicted"/>
<dbReference type="InterPro" id="IPR001245">
    <property type="entry name" value="Ser-Thr/Tyr_kinase_cat_dom"/>
</dbReference>
<dbReference type="Pfam" id="PF07714">
    <property type="entry name" value="PK_Tyr_Ser-Thr"/>
    <property type="match status" value="1"/>
</dbReference>
<keyword evidence="4" id="KW-1185">Reference proteome</keyword>
<reference evidence="4" key="2">
    <citation type="submission" date="2015-01" db="EMBL/GenBank/DDBJ databases">
        <title>Evolutionary Origins and Diversification of the Mycorrhizal Mutualists.</title>
        <authorList>
            <consortium name="DOE Joint Genome Institute"/>
            <consortium name="Mycorrhizal Genomics Consortium"/>
            <person name="Kohler A."/>
            <person name="Kuo A."/>
            <person name="Nagy L.G."/>
            <person name="Floudas D."/>
            <person name="Copeland A."/>
            <person name="Barry K.W."/>
            <person name="Cichocki N."/>
            <person name="Veneault-Fourrey C."/>
            <person name="LaButti K."/>
            <person name="Lindquist E.A."/>
            <person name="Lipzen A."/>
            <person name="Lundell T."/>
            <person name="Morin E."/>
            <person name="Murat C."/>
            <person name="Riley R."/>
            <person name="Ohm R."/>
            <person name="Sun H."/>
            <person name="Tunlid A."/>
            <person name="Henrissat B."/>
            <person name="Grigoriev I.V."/>
            <person name="Hibbett D.S."/>
            <person name="Martin F."/>
        </authorList>
    </citation>
    <scope>NUCLEOTIDE SEQUENCE [LARGE SCALE GENOMIC DNA]</scope>
    <source>
        <strain evidence="4">Ve08.2h10</strain>
    </source>
</reference>
<feature type="region of interest" description="Disordered" evidence="1">
    <location>
        <begin position="1"/>
        <end position="38"/>
    </location>
</feature>
<sequence>MVARGSTRQRRTAYGNAFVPRLKRHSPKQPFPTASGRSLLAATREPFGSLPVEHKDKQKVKGRTLSAVVSESQQDDLFRVDGSMILTFSRPSHDVTAYIKQKGRYPAKVGRISDVYKCVLEKPGEPGAVVAVKAHRAGFNDANAIQECGKKLKGEVYIWIRLDHPNVLKLCGIANGFGPLPALVSPWMENGDLTEYLEGPGRNISREGRISILVKVGEALHYIHSAPHHVVHGNLTGFNILIDNEGQPLISNFELSCILEEYNTTSYFKSHRLGSIQWAAPELLEEPPKFSIESDVYSYGCTMLHALSGQVPYTELRDIRIPYAKLNGSPPLRPTDHPIEDSHWELIGHCLDAIPSRRPKLPDVLALLRI</sequence>
<organism evidence="3 4">
    <name type="scientific">Paxillus rubicundulus Ve08.2h10</name>
    <dbReference type="NCBI Taxonomy" id="930991"/>
    <lineage>
        <taxon>Eukaryota</taxon>
        <taxon>Fungi</taxon>
        <taxon>Dikarya</taxon>
        <taxon>Basidiomycota</taxon>
        <taxon>Agaricomycotina</taxon>
        <taxon>Agaricomycetes</taxon>
        <taxon>Agaricomycetidae</taxon>
        <taxon>Boletales</taxon>
        <taxon>Paxilineae</taxon>
        <taxon>Paxillaceae</taxon>
        <taxon>Paxillus</taxon>
    </lineage>
</organism>
<dbReference type="PROSITE" id="PS50011">
    <property type="entry name" value="PROTEIN_KINASE_DOM"/>
    <property type="match status" value="1"/>
</dbReference>
<evidence type="ECO:0000313" key="4">
    <source>
        <dbReference type="Proteomes" id="UP000054538"/>
    </source>
</evidence>
<dbReference type="HOGENOM" id="CLU_000288_7_18_1"/>
<dbReference type="OrthoDB" id="346907at2759"/>
<accession>A0A0D0DX53</accession>
<dbReference type="InterPro" id="IPR051681">
    <property type="entry name" value="Ser/Thr_Kinases-Pseudokinases"/>
</dbReference>
<dbReference type="InterPro" id="IPR011009">
    <property type="entry name" value="Kinase-like_dom_sf"/>
</dbReference>
<reference evidence="3 4" key="1">
    <citation type="submission" date="2014-04" db="EMBL/GenBank/DDBJ databases">
        <authorList>
            <consortium name="DOE Joint Genome Institute"/>
            <person name="Kuo A."/>
            <person name="Kohler A."/>
            <person name="Jargeat P."/>
            <person name="Nagy L.G."/>
            <person name="Floudas D."/>
            <person name="Copeland A."/>
            <person name="Barry K.W."/>
            <person name="Cichocki N."/>
            <person name="Veneault-Fourrey C."/>
            <person name="LaButti K."/>
            <person name="Lindquist E.A."/>
            <person name="Lipzen A."/>
            <person name="Lundell T."/>
            <person name="Morin E."/>
            <person name="Murat C."/>
            <person name="Sun H."/>
            <person name="Tunlid A."/>
            <person name="Henrissat B."/>
            <person name="Grigoriev I.V."/>
            <person name="Hibbett D.S."/>
            <person name="Martin F."/>
            <person name="Nordberg H.P."/>
            <person name="Cantor M.N."/>
            <person name="Hua S.X."/>
        </authorList>
    </citation>
    <scope>NUCLEOTIDE SEQUENCE [LARGE SCALE GENOMIC DNA]</scope>
    <source>
        <strain evidence="3 4">Ve08.2h10</strain>
    </source>
</reference>
<evidence type="ECO:0000256" key="1">
    <source>
        <dbReference type="SAM" id="MobiDB-lite"/>
    </source>
</evidence>
<dbReference type="Proteomes" id="UP000054538">
    <property type="component" value="Unassembled WGS sequence"/>
</dbReference>
<evidence type="ECO:0000259" key="2">
    <source>
        <dbReference type="PROSITE" id="PS50011"/>
    </source>
</evidence>
<evidence type="ECO:0000313" key="3">
    <source>
        <dbReference type="EMBL" id="KIK94596.1"/>
    </source>
</evidence>
<name>A0A0D0DX53_9AGAM</name>
<dbReference type="InterPro" id="IPR000719">
    <property type="entry name" value="Prot_kinase_dom"/>
</dbReference>
<dbReference type="Gene3D" id="1.10.510.10">
    <property type="entry name" value="Transferase(Phosphotransferase) domain 1"/>
    <property type="match status" value="1"/>
</dbReference>
<dbReference type="GO" id="GO:0004674">
    <property type="term" value="F:protein serine/threonine kinase activity"/>
    <property type="evidence" value="ECO:0007669"/>
    <property type="project" value="TreeGrafter"/>
</dbReference>
<dbReference type="AlphaFoldDB" id="A0A0D0DX53"/>
<feature type="domain" description="Protein kinase" evidence="2">
    <location>
        <begin position="101"/>
        <end position="370"/>
    </location>
</feature>
<gene>
    <name evidence="3" type="ORF">PAXRUDRAFT_439517</name>
</gene>
<dbReference type="STRING" id="930991.A0A0D0DX53"/>
<dbReference type="EMBL" id="KN825096">
    <property type="protein sequence ID" value="KIK94596.1"/>
    <property type="molecule type" value="Genomic_DNA"/>
</dbReference>
<dbReference type="GO" id="GO:0005524">
    <property type="term" value="F:ATP binding"/>
    <property type="evidence" value="ECO:0007669"/>
    <property type="project" value="InterPro"/>
</dbReference>
<protein>
    <recommendedName>
        <fullName evidence="2">Protein kinase domain-containing protein</fullName>
    </recommendedName>
</protein>
<dbReference type="PANTHER" id="PTHR44329">
    <property type="entry name" value="SERINE/THREONINE-PROTEIN KINASE TNNI3K-RELATED"/>
    <property type="match status" value="1"/>
</dbReference>
<dbReference type="SUPFAM" id="SSF56112">
    <property type="entry name" value="Protein kinase-like (PK-like)"/>
    <property type="match status" value="1"/>
</dbReference>
<dbReference type="InParanoid" id="A0A0D0DX53"/>